<accession>X1D2H9</accession>
<dbReference type="Pfam" id="PF01663">
    <property type="entry name" value="Phosphodiest"/>
    <property type="match status" value="1"/>
</dbReference>
<evidence type="ECO:0000313" key="1">
    <source>
        <dbReference type="EMBL" id="GAG99327.1"/>
    </source>
</evidence>
<dbReference type="EMBL" id="BART01025310">
    <property type="protein sequence ID" value="GAG99327.1"/>
    <property type="molecule type" value="Genomic_DNA"/>
</dbReference>
<dbReference type="Gene3D" id="3.40.720.10">
    <property type="entry name" value="Alkaline Phosphatase, subunit A"/>
    <property type="match status" value="1"/>
</dbReference>
<dbReference type="InterPro" id="IPR017850">
    <property type="entry name" value="Alkaline_phosphatase_core_sf"/>
</dbReference>
<feature type="non-terminal residue" evidence="1">
    <location>
        <position position="198"/>
    </location>
</feature>
<dbReference type="AlphaFoldDB" id="X1D2H9"/>
<protein>
    <recommendedName>
        <fullName evidence="2">Nucleotide pyrophosphatase</fullName>
    </recommendedName>
</protein>
<dbReference type="InterPro" id="IPR002591">
    <property type="entry name" value="Phosphodiest/P_Trfase"/>
</dbReference>
<sequence>MLFNAMDKTKKGVVACWFQVTDSIQHMFFRYLDKKHPALKFGQNIKSAKTIEELYINMDKLVGKVRDKLSKNSCLVIMSDHGFKQFRRGVNLNSWFYRNGYLSLKNGKTESGEWFKDVDWTSTKVYGLGLGGIYINQKDRESQGIVSPGEETRALKTELKQRLGGLMDDGNNNAVAINYLYDRDEIPPGPYKENCPDF</sequence>
<comment type="caution">
    <text evidence="1">The sequence shown here is derived from an EMBL/GenBank/DDBJ whole genome shotgun (WGS) entry which is preliminary data.</text>
</comment>
<proteinExistence type="predicted"/>
<dbReference type="SUPFAM" id="SSF53649">
    <property type="entry name" value="Alkaline phosphatase-like"/>
    <property type="match status" value="1"/>
</dbReference>
<gene>
    <name evidence="1" type="ORF">S01H4_45459</name>
</gene>
<evidence type="ECO:0008006" key="2">
    <source>
        <dbReference type="Google" id="ProtNLM"/>
    </source>
</evidence>
<reference evidence="1" key="1">
    <citation type="journal article" date="2014" name="Front. Microbiol.">
        <title>High frequency of phylogenetically diverse reductive dehalogenase-homologous genes in deep subseafloor sedimentary metagenomes.</title>
        <authorList>
            <person name="Kawai M."/>
            <person name="Futagami T."/>
            <person name="Toyoda A."/>
            <person name="Takaki Y."/>
            <person name="Nishi S."/>
            <person name="Hori S."/>
            <person name="Arai W."/>
            <person name="Tsubouchi T."/>
            <person name="Morono Y."/>
            <person name="Uchiyama I."/>
            <person name="Ito T."/>
            <person name="Fujiyama A."/>
            <person name="Inagaki F."/>
            <person name="Takami H."/>
        </authorList>
    </citation>
    <scope>NUCLEOTIDE SEQUENCE</scope>
    <source>
        <strain evidence="1">Expedition CK06-06</strain>
    </source>
</reference>
<name>X1D2H9_9ZZZZ</name>
<organism evidence="1">
    <name type="scientific">marine sediment metagenome</name>
    <dbReference type="NCBI Taxonomy" id="412755"/>
    <lineage>
        <taxon>unclassified sequences</taxon>
        <taxon>metagenomes</taxon>
        <taxon>ecological metagenomes</taxon>
    </lineage>
</organism>